<dbReference type="Proteomes" id="UP000231203">
    <property type="component" value="Unassembled WGS sequence"/>
</dbReference>
<gene>
    <name evidence="3" type="ORF">CSA25_03700</name>
</gene>
<evidence type="ECO:0000313" key="3">
    <source>
        <dbReference type="EMBL" id="PIE62733.1"/>
    </source>
</evidence>
<dbReference type="SUPFAM" id="SSF52402">
    <property type="entry name" value="Adenine nucleotide alpha hydrolases-like"/>
    <property type="match status" value="2"/>
</dbReference>
<dbReference type="PANTHER" id="PTHR46268">
    <property type="entry name" value="STRESS RESPONSE PROTEIN NHAX"/>
    <property type="match status" value="1"/>
</dbReference>
<sequence>MNRFKHILACIDLSDYSPMTLGYALGLAGQADLKITICSIVPLREVNPVYMAGMMYPCREDTKEYLEELKKNRTAQIRELIHTRYPEFDGKTDIRIKMGYPAEEILGMIDEVDPDLVVMANKGRSNLSSFMFGSAAEFVFRHCRKALFSVRDKHIFKRMYSGRELPETGELRNIMAAVDFSPWTEHILARAGWMAQITGAKLHVVHCIGTKELAWIKSHYIPENTFSEEKFLPKAKQRRRARLEDQIKAAGIKDMAGIDITIDSGDPCEQILYAAKDLRADALILGPLGHSRSVKFVLGSTIEKIFRHSPVPVLRLSPDICI</sequence>
<evidence type="ECO:0000259" key="2">
    <source>
        <dbReference type="Pfam" id="PF00582"/>
    </source>
</evidence>
<dbReference type="CDD" id="cd00293">
    <property type="entry name" value="USP-like"/>
    <property type="match status" value="2"/>
</dbReference>
<accession>A0A2G6MRL5</accession>
<dbReference type="AlphaFoldDB" id="A0A2G6MRL5"/>
<dbReference type="Gene3D" id="3.40.50.620">
    <property type="entry name" value="HUPs"/>
    <property type="match status" value="2"/>
</dbReference>
<feature type="domain" description="UspA" evidence="2">
    <location>
        <begin position="172"/>
        <end position="314"/>
    </location>
</feature>
<reference evidence="3 4" key="1">
    <citation type="submission" date="2017-10" db="EMBL/GenBank/DDBJ databases">
        <title>Novel microbial diversity and functional potential in the marine mammal oral microbiome.</title>
        <authorList>
            <person name="Dudek N.K."/>
            <person name="Sun C.L."/>
            <person name="Burstein D."/>
            <person name="Kantor R.S."/>
            <person name="Aliaga Goltsman D.S."/>
            <person name="Bik E.M."/>
            <person name="Thomas B.C."/>
            <person name="Banfield J.F."/>
            <person name="Relman D.A."/>
        </authorList>
    </citation>
    <scope>NUCLEOTIDE SEQUENCE [LARGE SCALE GENOMIC DNA]</scope>
    <source>
        <strain evidence="3">DOLJORAL78_47_202</strain>
    </source>
</reference>
<dbReference type="PANTHER" id="PTHR46268:SF6">
    <property type="entry name" value="UNIVERSAL STRESS PROTEIN UP12"/>
    <property type="match status" value="1"/>
</dbReference>
<dbReference type="InterPro" id="IPR014729">
    <property type="entry name" value="Rossmann-like_a/b/a_fold"/>
</dbReference>
<organism evidence="3 4">
    <name type="scientific">Desulfobacter postgatei</name>
    <dbReference type="NCBI Taxonomy" id="2293"/>
    <lineage>
        <taxon>Bacteria</taxon>
        <taxon>Pseudomonadati</taxon>
        <taxon>Thermodesulfobacteriota</taxon>
        <taxon>Desulfobacteria</taxon>
        <taxon>Desulfobacterales</taxon>
        <taxon>Desulfobacteraceae</taxon>
        <taxon>Desulfobacter</taxon>
    </lineage>
</organism>
<dbReference type="EMBL" id="PDTI01000031">
    <property type="protein sequence ID" value="PIE62733.1"/>
    <property type="molecule type" value="Genomic_DNA"/>
</dbReference>
<feature type="domain" description="UspA" evidence="2">
    <location>
        <begin position="4"/>
        <end position="147"/>
    </location>
</feature>
<comment type="caution">
    <text evidence="3">The sequence shown here is derived from an EMBL/GenBank/DDBJ whole genome shotgun (WGS) entry which is preliminary data.</text>
</comment>
<dbReference type="PRINTS" id="PR01438">
    <property type="entry name" value="UNVRSLSTRESS"/>
</dbReference>
<dbReference type="Pfam" id="PF00582">
    <property type="entry name" value="Usp"/>
    <property type="match status" value="2"/>
</dbReference>
<proteinExistence type="inferred from homology"/>
<name>A0A2G6MRL5_9BACT</name>
<evidence type="ECO:0000313" key="4">
    <source>
        <dbReference type="Proteomes" id="UP000231203"/>
    </source>
</evidence>
<dbReference type="InterPro" id="IPR006016">
    <property type="entry name" value="UspA"/>
</dbReference>
<protein>
    <submittedName>
        <fullName evidence="3">Universal stress protein UspA</fullName>
    </submittedName>
</protein>
<comment type="similarity">
    <text evidence="1">Belongs to the universal stress protein A family.</text>
</comment>
<dbReference type="InterPro" id="IPR006015">
    <property type="entry name" value="Universal_stress_UspA"/>
</dbReference>
<evidence type="ECO:0000256" key="1">
    <source>
        <dbReference type="ARBA" id="ARBA00008791"/>
    </source>
</evidence>